<keyword evidence="2" id="KW-0812">Transmembrane</keyword>
<accession>A0A067TLU5</accession>
<keyword evidence="2" id="KW-0472">Membrane</keyword>
<dbReference type="OrthoDB" id="10649194at2759"/>
<evidence type="ECO:0000256" key="1">
    <source>
        <dbReference type="SAM" id="MobiDB-lite"/>
    </source>
</evidence>
<dbReference type="EMBL" id="KL142372">
    <property type="protein sequence ID" value="KDR79918.1"/>
    <property type="molecule type" value="Genomic_DNA"/>
</dbReference>
<feature type="region of interest" description="Disordered" evidence="1">
    <location>
        <begin position="67"/>
        <end position="90"/>
    </location>
</feature>
<evidence type="ECO:0000313" key="4">
    <source>
        <dbReference type="Proteomes" id="UP000027222"/>
    </source>
</evidence>
<dbReference type="Proteomes" id="UP000027222">
    <property type="component" value="Unassembled WGS sequence"/>
</dbReference>
<dbReference type="HOGENOM" id="CLU_2004115_0_0_1"/>
<keyword evidence="4" id="KW-1185">Reference proteome</keyword>
<feature type="transmembrane region" description="Helical" evidence="2">
    <location>
        <begin position="99"/>
        <end position="118"/>
    </location>
</feature>
<proteinExistence type="predicted"/>
<reference evidence="4" key="1">
    <citation type="journal article" date="2014" name="Proc. Natl. Acad. Sci. U.S.A.">
        <title>Extensive sampling of basidiomycete genomes demonstrates inadequacy of the white-rot/brown-rot paradigm for wood decay fungi.</title>
        <authorList>
            <person name="Riley R."/>
            <person name="Salamov A.A."/>
            <person name="Brown D.W."/>
            <person name="Nagy L.G."/>
            <person name="Floudas D."/>
            <person name="Held B.W."/>
            <person name="Levasseur A."/>
            <person name="Lombard V."/>
            <person name="Morin E."/>
            <person name="Otillar R."/>
            <person name="Lindquist E.A."/>
            <person name="Sun H."/>
            <person name="LaButti K.M."/>
            <person name="Schmutz J."/>
            <person name="Jabbour D."/>
            <person name="Luo H."/>
            <person name="Baker S.E."/>
            <person name="Pisabarro A.G."/>
            <person name="Walton J.D."/>
            <person name="Blanchette R.A."/>
            <person name="Henrissat B."/>
            <person name="Martin F."/>
            <person name="Cullen D."/>
            <person name="Hibbett D.S."/>
            <person name="Grigoriev I.V."/>
        </authorList>
    </citation>
    <scope>NUCLEOTIDE SEQUENCE [LARGE SCALE GENOMIC DNA]</scope>
    <source>
        <strain evidence="4">CBS 339.88</strain>
    </source>
</reference>
<keyword evidence="2" id="KW-1133">Transmembrane helix</keyword>
<dbReference type="AlphaFoldDB" id="A0A067TLU5"/>
<name>A0A067TLU5_GALM3</name>
<gene>
    <name evidence="3" type="ORF">GALMADRAFT_1169565</name>
</gene>
<organism evidence="3 4">
    <name type="scientific">Galerina marginata (strain CBS 339.88)</name>
    <dbReference type="NCBI Taxonomy" id="685588"/>
    <lineage>
        <taxon>Eukaryota</taxon>
        <taxon>Fungi</taxon>
        <taxon>Dikarya</taxon>
        <taxon>Basidiomycota</taxon>
        <taxon>Agaricomycotina</taxon>
        <taxon>Agaricomycetes</taxon>
        <taxon>Agaricomycetidae</taxon>
        <taxon>Agaricales</taxon>
        <taxon>Agaricineae</taxon>
        <taxon>Strophariaceae</taxon>
        <taxon>Galerina</taxon>
    </lineage>
</organism>
<protein>
    <submittedName>
        <fullName evidence="3">Uncharacterized protein</fullName>
    </submittedName>
</protein>
<sequence length="124" mass="13971">MRAGPSPKIFAKLRILSSQSFIGDSRPHSGSFRSIIGWLETLPEPPLDLYLHFQLVLLEVEERERQDDDSTPVMVATFNPGGPSSEHPPESAIVSQRKLIVLFAWIGVLYLRLAAFLHNSIYKQ</sequence>
<evidence type="ECO:0000256" key="2">
    <source>
        <dbReference type="SAM" id="Phobius"/>
    </source>
</evidence>
<evidence type="ECO:0000313" key="3">
    <source>
        <dbReference type="EMBL" id="KDR79918.1"/>
    </source>
</evidence>